<dbReference type="InterPro" id="IPR010295">
    <property type="entry name" value="DUF898"/>
</dbReference>
<protein>
    <submittedName>
        <fullName evidence="2">DUF898 domain-containing protein</fullName>
    </submittedName>
</protein>
<dbReference type="Proteomes" id="UP000659124">
    <property type="component" value="Unassembled WGS sequence"/>
</dbReference>
<feature type="transmembrane region" description="Helical" evidence="1">
    <location>
        <begin position="108"/>
        <end position="127"/>
    </location>
</feature>
<evidence type="ECO:0000256" key="1">
    <source>
        <dbReference type="SAM" id="Phobius"/>
    </source>
</evidence>
<gene>
    <name evidence="2" type="ORF">ICL07_07190</name>
</gene>
<sequence length="323" mass="36525">MQQVYTPPAPGGLFSSPRLKFIGNGGTYFGILIVNALLCAITLGLYYPWAKAKKLNYLYQSTTLEDSSFTFSGTGNEMFKGFIKAIGLLIGFGIIIGILMRVHVALGIIAYLVGITLLLPFVIHGASRYRWSRTSWRGIRFGYRGDRSAFVALFIKEFLLTVVTLGFYGSWMVINLRNYIISNIRFGSGEFKYKGDGWDFFVLNIKGYFLTIITLGIYGFWWQADVFRYYIDHMTLSQGDRSYTFRSTATGGKFFGVILLNMLIIIFTLGIGYAWAEVNMFKFIAENIEIEGDVVLEQLSQTEEEYTNAMGEDLADFLDLSII</sequence>
<organism evidence="2 3">
    <name type="scientific">Chitinophaga qingshengii</name>
    <dbReference type="NCBI Taxonomy" id="1569794"/>
    <lineage>
        <taxon>Bacteria</taxon>
        <taxon>Pseudomonadati</taxon>
        <taxon>Bacteroidota</taxon>
        <taxon>Chitinophagia</taxon>
        <taxon>Chitinophagales</taxon>
        <taxon>Chitinophagaceae</taxon>
        <taxon>Chitinophaga</taxon>
    </lineage>
</organism>
<accession>A0ABR7TI21</accession>
<keyword evidence="1" id="KW-0812">Transmembrane</keyword>
<evidence type="ECO:0000313" key="2">
    <source>
        <dbReference type="EMBL" id="MBC9930156.1"/>
    </source>
</evidence>
<feature type="transmembrane region" description="Helical" evidence="1">
    <location>
        <begin position="208"/>
        <end position="231"/>
    </location>
</feature>
<dbReference type="RefSeq" id="WP_188087241.1">
    <property type="nucleotide sequence ID" value="NZ_JACVFC010000001.1"/>
</dbReference>
<feature type="transmembrane region" description="Helical" evidence="1">
    <location>
        <begin position="82"/>
        <end position="102"/>
    </location>
</feature>
<keyword evidence="3" id="KW-1185">Reference proteome</keyword>
<name>A0ABR7TI21_9BACT</name>
<feature type="transmembrane region" description="Helical" evidence="1">
    <location>
        <begin position="252"/>
        <end position="276"/>
    </location>
</feature>
<dbReference type="EMBL" id="JACVFC010000001">
    <property type="protein sequence ID" value="MBC9930156.1"/>
    <property type="molecule type" value="Genomic_DNA"/>
</dbReference>
<evidence type="ECO:0000313" key="3">
    <source>
        <dbReference type="Proteomes" id="UP000659124"/>
    </source>
</evidence>
<feature type="transmembrane region" description="Helical" evidence="1">
    <location>
        <begin position="28"/>
        <end position="49"/>
    </location>
</feature>
<feature type="transmembrane region" description="Helical" evidence="1">
    <location>
        <begin position="148"/>
        <end position="168"/>
    </location>
</feature>
<keyword evidence="1" id="KW-0472">Membrane</keyword>
<reference evidence="2 3" key="1">
    <citation type="submission" date="2020-09" db="EMBL/GenBank/DDBJ databases">
        <title>Genome sequences of type strains of Chitinophaga qingshengii and Chitinophaga varians.</title>
        <authorList>
            <person name="Kittiwongwattana C."/>
        </authorList>
    </citation>
    <scope>NUCLEOTIDE SEQUENCE [LARGE SCALE GENOMIC DNA]</scope>
    <source>
        <strain evidence="2 3">JCM 30026</strain>
    </source>
</reference>
<comment type="caution">
    <text evidence="2">The sequence shown here is derived from an EMBL/GenBank/DDBJ whole genome shotgun (WGS) entry which is preliminary data.</text>
</comment>
<proteinExistence type="predicted"/>
<dbReference type="Pfam" id="PF05987">
    <property type="entry name" value="DUF898"/>
    <property type="match status" value="2"/>
</dbReference>
<keyword evidence="1" id="KW-1133">Transmembrane helix</keyword>